<comment type="caution">
    <text evidence="8">The sequence shown here is derived from an EMBL/GenBank/DDBJ whole genome shotgun (WGS) entry which is preliminary data.</text>
</comment>
<keyword evidence="6" id="KW-1133">Transmembrane helix</keyword>
<dbReference type="InterPro" id="IPR001128">
    <property type="entry name" value="Cyt_P450"/>
</dbReference>
<dbReference type="CDD" id="cd11043">
    <property type="entry name" value="CYP90-like"/>
    <property type="match status" value="1"/>
</dbReference>
<evidence type="ECO:0000256" key="4">
    <source>
        <dbReference type="PIRSR" id="PIRSR602401-1"/>
    </source>
</evidence>
<organism evidence="8 9">
    <name type="scientific">Hibiscus syriacus</name>
    <name type="common">Rose of Sharon</name>
    <dbReference type="NCBI Taxonomy" id="106335"/>
    <lineage>
        <taxon>Eukaryota</taxon>
        <taxon>Viridiplantae</taxon>
        <taxon>Streptophyta</taxon>
        <taxon>Embryophyta</taxon>
        <taxon>Tracheophyta</taxon>
        <taxon>Spermatophyta</taxon>
        <taxon>Magnoliopsida</taxon>
        <taxon>eudicotyledons</taxon>
        <taxon>Gunneridae</taxon>
        <taxon>Pentapetalae</taxon>
        <taxon>rosids</taxon>
        <taxon>malvids</taxon>
        <taxon>Malvales</taxon>
        <taxon>Malvaceae</taxon>
        <taxon>Malvoideae</taxon>
        <taxon>Hibiscus</taxon>
    </lineage>
</organism>
<reference evidence="8" key="1">
    <citation type="submission" date="2019-09" db="EMBL/GenBank/DDBJ databases">
        <title>Draft genome information of white flower Hibiscus syriacus.</title>
        <authorList>
            <person name="Kim Y.-M."/>
        </authorList>
    </citation>
    <scope>NUCLEOTIDE SEQUENCE [LARGE SCALE GENOMIC DNA]</scope>
    <source>
        <strain evidence="8">YM2019G1</strain>
    </source>
</reference>
<dbReference type="Gene3D" id="1.10.630.10">
    <property type="entry name" value="Cytochrome P450"/>
    <property type="match status" value="1"/>
</dbReference>
<dbReference type="EMBL" id="VEPZ02000972">
    <property type="protein sequence ID" value="KAE8706095.1"/>
    <property type="molecule type" value="Genomic_DNA"/>
</dbReference>
<dbReference type="InterPro" id="IPR002401">
    <property type="entry name" value="Cyt_P450_E_grp-I"/>
</dbReference>
<proteinExistence type="inferred from homology"/>
<dbReference type="GO" id="GO:0016125">
    <property type="term" value="P:sterol metabolic process"/>
    <property type="evidence" value="ECO:0007669"/>
    <property type="project" value="TreeGrafter"/>
</dbReference>
<feature type="domain" description="DUF4283" evidence="7">
    <location>
        <begin position="569"/>
        <end position="645"/>
    </location>
</feature>
<dbReference type="InterPro" id="IPR036396">
    <property type="entry name" value="Cyt_P450_sf"/>
</dbReference>
<evidence type="ECO:0000256" key="3">
    <source>
        <dbReference type="ARBA" id="ARBA00023004"/>
    </source>
</evidence>
<evidence type="ECO:0000256" key="1">
    <source>
        <dbReference type="ARBA" id="ARBA00010617"/>
    </source>
</evidence>
<feature type="region of interest" description="Disordered" evidence="5">
    <location>
        <begin position="749"/>
        <end position="783"/>
    </location>
</feature>
<dbReference type="AlphaFoldDB" id="A0A6A3ASL3"/>
<dbReference type="GO" id="GO:0004497">
    <property type="term" value="F:monooxygenase activity"/>
    <property type="evidence" value="ECO:0007669"/>
    <property type="project" value="InterPro"/>
</dbReference>
<evidence type="ECO:0000256" key="2">
    <source>
        <dbReference type="ARBA" id="ARBA00022723"/>
    </source>
</evidence>
<comment type="similarity">
    <text evidence="1">Belongs to the cytochrome P450 family.</text>
</comment>
<feature type="region of interest" description="Disordered" evidence="5">
    <location>
        <begin position="806"/>
        <end position="843"/>
    </location>
</feature>
<feature type="compositionally biased region" description="Basic and acidic residues" evidence="5">
    <location>
        <begin position="806"/>
        <end position="820"/>
    </location>
</feature>
<dbReference type="GO" id="GO:0005506">
    <property type="term" value="F:iron ion binding"/>
    <property type="evidence" value="ECO:0007669"/>
    <property type="project" value="InterPro"/>
</dbReference>
<name>A0A6A3ASL3_HIBSY</name>
<dbReference type="Proteomes" id="UP000436088">
    <property type="component" value="Unassembled WGS sequence"/>
</dbReference>
<accession>A0A6A3ASL3</accession>
<gene>
    <name evidence="8" type="ORF">F3Y22_tig00110403pilonHSYRG00002</name>
</gene>
<keyword evidence="9" id="KW-1185">Reference proteome</keyword>
<feature type="binding site" description="axial binding residue" evidence="4">
    <location>
        <position position="433"/>
    </location>
    <ligand>
        <name>heme</name>
        <dbReference type="ChEBI" id="CHEBI:30413"/>
    </ligand>
    <ligandPart>
        <name>Fe</name>
        <dbReference type="ChEBI" id="CHEBI:18248"/>
    </ligandPart>
</feature>
<dbReference type="GO" id="GO:0020037">
    <property type="term" value="F:heme binding"/>
    <property type="evidence" value="ECO:0007669"/>
    <property type="project" value="InterPro"/>
</dbReference>
<feature type="transmembrane region" description="Helical" evidence="6">
    <location>
        <begin position="282"/>
        <end position="310"/>
    </location>
</feature>
<keyword evidence="2 4" id="KW-0479">Metal-binding</keyword>
<comment type="cofactor">
    <cofactor evidence="4">
        <name>heme</name>
        <dbReference type="ChEBI" id="CHEBI:30413"/>
    </cofactor>
</comment>
<evidence type="ECO:0000256" key="5">
    <source>
        <dbReference type="SAM" id="MobiDB-lite"/>
    </source>
</evidence>
<dbReference type="GO" id="GO:0016705">
    <property type="term" value="F:oxidoreductase activity, acting on paired donors, with incorporation or reduction of molecular oxygen"/>
    <property type="evidence" value="ECO:0007669"/>
    <property type="project" value="InterPro"/>
</dbReference>
<dbReference type="InterPro" id="IPR025558">
    <property type="entry name" value="DUF4283"/>
</dbReference>
<keyword evidence="6" id="KW-0812">Transmembrane</keyword>
<feature type="compositionally biased region" description="Polar residues" evidence="5">
    <location>
        <begin position="830"/>
        <end position="843"/>
    </location>
</feature>
<dbReference type="PANTHER" id="PTHR24286">
    <property type="entry name" value="CYTOCHROME P450 26"/>
    <property type="match status" value="1"/>
</dbReference>
<feature type="compositionally biased region" description="Polar residues" evidence="5">
    <location>
        <begin position="769"/>
        <end position="783"/>
    </location>
</feature>
<dbReference type="SUPFAM" id="SSF48264">
    <property type="entry name" value="Cytochrome P450"/>
    <property type="match status" value="1"/>
</dbReference>
<evidence type="ECO:0000256" key="6">
    <source>
        <dbReference type="SAM" id="Phobius"/>
    </source>
</evidence>
<evidence type="ECO:0000259" key="7">
    <source>
        <dbReference type="Pfam" id="PF14111"/>
    </source>
</evidence>
<keyword evidence="6" id="KW-0472">Membrane</keyword>
<keyword evidence="4" id="KW-0349">Heme</keyword>
<dbReference type="GO" id="GO:0010268">
    <property type="term" value="P:brassinosteroid homeostasis"/>
    <property type="evidence" value="ECO:0007669"/>
    <property type="project" value="TreeGrafter"/>
</dbReference>
<sequence>MIHAIMEIWYVWLFVISFIGVSVGKWIHRWRNPKCKGIPPPGSMGFPLIGETLSLFVTSKSIDIHPFLDERHKRYGPLFKTSLAGRPVVVSSDADFNYFVLQQEGKLIELYYMDSFTQMVHQDNMNNLGGSFHRYLRRSVLRHFGLEPLKRKLLSEFEDLISHELHEWTKQQEVDVKRRTVPMLFGLASQILMSHRPEENLGEDLNNMLQGVMRFPLYFPGTTFYNCIQKKRKALKLTSRLVEERMEWYDRSNYAEGYNKNGDFLDQIVGDIGKEAFLTKEFVPFLLFGLIIATVETISPAIALATLYLLDNPSILQQLTEEHEEILKKREDASSGLVWEEYKSMTFTHYVINETLRLENVLPGMLRKVIADIHVNGYTIPKGWILLVNSLAQHLNSDTYEDPLTFNPSRWKNIGSNTRAKHFIPCGGGNRPCAGTEFSKVLLAVYLHVWVTKFRVKHPYWLIYWHTKSTTLASSKALGRPKNFTILSANSMEVPGPLLEKPWPSCPGPYQNTTVKHSEMSMLDAPRCSMLDARCSMLDHLFINLAGLSISTSEEEGLQIEIGLDDTHESYEHCFVGCFLTASVINFQSTSTTLANVWHPIGGISISDLGERRFLFRLYNAIDADRLERGGPWNFNSHLLILHRFATGDDPLAIPLVFVDYWVLVHDVPIGFMSEEVARALVGCVTTSSSKKGGATAKQMVEEGAVDFHSWQPNLVGYGEKVSNVTSIPPTINANHKMDIREPALITAQSSQNARNRDLKNGGDIQAFMGTSSSPTIGNEQISQRSNFGDFMINYVDSMMDIDDKDNSVKINEGPKRPRSVENPPVVSGNLDSNGGKNNVSAGSQVSMGHRKFSIAGSLGSAYVTLMIIPLFPGKPFRTATSMILDTRAIGLLGNVAAHSQIIFENDLTVVWLIRLGETFFRLLIESSNHCPLLLDTFTGTSRSRRMWHFTFEAAWLLESSCEEEVKKLWNAAAASVPKNLHFIGLGLERWFQRIRREKKIIVSDMKKRIANLNEQAVIDETLGDLIDAKIALNLELDKEELYWEQRARANW</sequence>
<dbReference type="Pfam" id="PF00067">
    <property type="entry name" value="p450"/>
    <property type="match status" value="1"/>
</dbReference>
<keyword evidence="3 4" id="KW-0408">Iron</keyword>
<protein>
    <submittedName>
        <fullName evidence="8">Cytochrome P450</fullName>
    </submittedName>
</protein>
<evidence type="ECO:0000313" key="9">
    <source>
        <dbReference type="Proteomes" id="UP000436088"/>
    </source>
</evidence>
<dbReference type="PRINTS" id="PR00463">
    <property type="entry name" value="EP450I"/>
</dbReference>
<dbReference type="Pfam" id="PF14111">
    <property type="entry name" value="DUF4283"/>
    <property type="match status" value="1"/>
</dbReference>
<dbReference type="PANTHER" id="PTHR24286:SF90">
    <property type="entry name" value="CYTOCHROME P450"/>
    <property type="match status" value="1"/>
</dbReference>
<dbReference type="GO" id="GO:0016132">
    <property type="term" value="P:brassinosteroid biosynthetic process"/>
    <property type="evidence" value="ECO:0007669"/>
    <property type="project" value="TreeGrafter"/>
</dbReference>
<evidence type="ECO:0000313" key="8">
    <source>
        <dbReference type="EMBL" id="KAE8706095.1"/>
    </source>
</evidence>
<feature type="transmembrane region" description="Helical" evidence="6">
    <location>
        <begin position="6"/>
        <end position="27"/>
    </location>
</feature>